<evidence type="ECO:0000256" key="1">
    <source>
        <dbReference type="SAM" id="Phobius"/>
    </source>
</evidence>
<keyword evidence="3" id="KW-1185">Reference proteome</keyword>
<name>A0AAN6LXJ8_9PLEO</name>
<keyword evidence="1" id="KW-0472">Membrane</keyword>
<reference evidence="2 3" key="1">
    <citation type="submission" date="2021-02" db="EMBL/GenBank/DDBJ databases">
        <title>Genome assembly of Pseudopithomyces chartarum.</title>
        <authorList>
            <person name="Jauregui R."/>
            <person name="Singh J."/>
            <person name="Voisey C."/>
        </authorList>
    </citation>
    <scope>NUCLEOTIDE SEQUENCE [LARGE SCALE GENOMIC DNA]</scope>
    <source>
        <strain evidence="2 3">AGR01</strain>
    </source>
</reference>
<dbReference type="Proteomes" id="UP001280581">
    <property type="component" value="Unassembled WGS sequence"/>
</dbReference>
<evidence type="ECO:0000313" key="2">
    <source>
        <dbReference type="EMBL" id="KAK3204061.1"/>
    </source>
</evidence>
<sequence length="210" mass="24501">MTRSLNTVTSRLAFHGMRVVASTTFVQQIEYCIQAISDRIETENNDISKVRRDYITAATVVLRERLAHLKTEHQTLTLEISLKQKIAQSQLEISFFSMSMFNWQAPKDDPVLSPRFWIYWAVTLPLTLTVFLARLVWYQWHQKNDTFADNMRAREQIQGDQRSTGYRKSLLEKVWYPGRRSQAKASDEEKLAIRRLVEQSITTQTNPSDA</sequence>
<feature type="transmembrane region" description="Helical" evidence="1">
    <location>
        <begin position="117"/>
        <end position="137"/>
    </location>
</feature>
<dbReference type="AlphaFoldDB" id="A0AAN6LXJ8"/>
<keyword evidence="1" id="KW-1133">Transmembrane helix</keyword>
<comment type="caution">
    <text evidence="2">The sequence shown here is derived from an EMBL/GenBank/DDBJ whole genome shotgun (WGS) entry which is preliminary data.</text>
</comment>
<dbReference type="EMBL" id="WVTA01000010">
    <property type="protein sequence ID" value="KAK3204061.1"/>
    <property type="molecule type" value="Genomic_DNA"/>
</dbReference>
<proteinExistence type="predicted"/>
<gene>
    <name evidence="2" type="ORF">GRF29_106g1548392</name>
</gene>
<evidence type="ECO:0000313" key="3">
    <source>
        <dbReference type="Proteomes" id="UP001280581"/>
    </source>
</evidence>
<keyword evidence="1" id="KW-0812">Transmembrane</keyword>
<accession>A0AAN6LXJ8</accession>
<protein>
    <submittedName>
        <fullName evidence="2">Uncharacterized protein</fullName>
    </submittedName>
</protein>
<organism evidence="2 3">
    <name type="scientific">Pseudopithomyces chartarum</name>
    <dbReference type="NCBI Taxonomy" id="1892770"/>
    <lineage>
        <taxon>Eukaryota</taxon>
        <taxon>Fungi</taxon>
        <taxon>Dikarya</taxon>
        <taxon>Ascomycota</taxon>
        <taxon>Pezizomycotina</taxon>
        <taxon>Dothideomycetes</taxon>
        <taxon>Pleosporomycetidae</taxon>
        <taxon>Pleosporales</taxon>
        <taxon>Massarineae</taxon>
        <taxon>Didymosphaeriaceae</taxon>
        <taxon>Pseudopithomyces</taxon>
    </lineage>
</organism>